<feature type="transmembrane region" description="Helical" evidence="1">
    <location>
        <begin position="69"/>
        <end position="88"/>
    </location>
</feature>
<keyword evidence="1" id="KW-0812">Transmembrane</keyword>
<proteinExistence type="predicted"/>
<comment type="caution">
    <text evidence="2">The sequence shown here is derived from an EMBL/GenBank/DDBJ whole genome shotgun (WGS) entry which is preliminary data.</text>
</comment>
<sequence length="89" mass="10122">MTAELLTICHYIATIAKRGSDRSNFEFAILGALYPLVKLRLPNHKWLIEPSITDELDAINKLYKKIKVICTKIVLTALLLFCIFTNNIS</sequence>
<keyword evidence="1" id="KW-1133">Transmembrane helix</keyword>
<dbReference type="Proteomes" id="UP000715781">
    <property type="component" value="Unassembled WGS sequence"/>
</dbReference>
<keyword evidence="1" id="KW-0472">Membrane</keyword>
<gene>
    <name evidence="2" type="ORF">KME32_06930</name>
</gene>
<reference evidence="2" key="1">
    <citation type="submission" date="2021-05" db="EMBL/GenBank/DDBJ databases">
        <authorList>
            <person name="Pietrasiak N."/>
            <person name="Ward R."/>
            <person name="Stajich J.E."/>
            <person name="Kurbessoian T."/>
        </authorList>
    </citation>
    <scope>NUCLEOTIDE SEQUENCE</scope>
    <source>
        <strain evidence="2">JT2-VF2</strain>
    </source>
</reference>
<accession>A0A951UEY5</accession>
<evidence type="ECO:0000313" key="2">
    <source>
        <dbReference type="EMBL" id="MBW4560884.1"/>
    </source>
</evidence>
<protein>
    <submittedName>
        <fullName evidence="2">Uncharacterized protein</fullName>
    </submittedName>
</protein>
<dbReference type="AlphaFoldDB" id="A0A951UEY5"/>
<evidence type="ECO:0000256" key="1">
    <source>
        <dbReference type="SAM" id="Phobius"/>
    </source>
</evidence>
<dbReference type="EMBL" id="JAHHHN010000003">
    <property type="protein sequence ID" value="MBW4560884.1"/>
    <property type="molecule type" value="Genomic_DNA"/>
</dbReference>
<organism evidence="2 3">
    <name type="scientific">Mojavia pulchra JT2-VF2</name>
    <dbReference type="NCBI Taxonomy" id="287848"/>
    <lineage>
        <taxon>Bacteria</taxon>
        <taxon>Bacillati</taxon>
        <taxon>Cyanobacteriota</taxon>
        <taxon>Cyanophyceae</taxon>
        <taxon>Nostocales</taxon>
        <taxon>Nostocaceae</taxon>
    </lineage>
</organism>
<evidence type="ECO:0000313" key="3">
    <source>
        <dbReference type="Proteomes" id="UP000715781"/>
    </source>
</evidence>
<reference evidence="2" key="2">
    <citation type="journal article" date="2022" name="Microbiol. Resour. Announc.">
        <title>Metagenome Sequencing to Explore Phylogenomics of Terrestrial Cyanobacteria.</title>
        <authorList>
            <person name="Ward R.D."/>
            <person name="Stajich J.E."/>
            <person name="Johansen J.R."/>
            <person name="Huntemann M."/>
            <person name="Clum A."/>
            <person name="Foster B."/>
            <person name="Foster B."/>
            <person name="Roux S."/>
            <person name="Palaniappan K."/>
            <person name="Varghese N."/>
            <person name="Mukherjee S."/>
            <person name="Reddy T.B.K."/>
            <person name="Daum C."/>
            <person name="Copeland A."/>
            <person name="Chen I.A."/>
            <person name="Ivanova N.N."/>
            <person name="Kyrpides N.C."/>
            <person name="Shapiro N."/>
            <person name="Eloe-Fadrosh E.A."/>
            <person name="Pietrasiak N."/>
        </authorList>
    </citation>
    <scope>NUCLEOTIDE SEQUENCE</scope>
    <source>
        <strain evidence="2">JT2-VF2</strain>
    </source>
</reference>
<name>A0A951UEY5_9NOST</name>